<dbReference type="Pfam" id="PF03033">
    <property type="entry name" value="Glyco_transf_28"/>
    <property type="match status" value="1"/>
</dbReference>
<dbReference type="RefSeq" id="WP_163046316.1">
    <property type="nucleotide sequence ID" value="NZ_JAAAMJ010000049.1"/>
</dbReference>
<dbReference type="Gene3D" id="3.40.50.2000">
    <property type="entry name" value="Glycogen Phosphorylase B"/>
    <property type="match status" value="2"/>
</dbReference>
<dbReference type="Proteomes" id="UP000476332">
    <property type="component" value="Unassembled WGS sequence"/>
</dbReference>
<keyword evidence="3" id="KW-0808">Transferase</keyword>
<evidence type="ECO:0000313" key="4">
    <source>
        <dbReference type="Proteomes" id="UP000476332"/>
    </source>
</evidence>
<accession>A0A6L9MP53</accession>
<dbReference type="GO" id="GO:0033072">
    <property type="term" value="P:vancomycin biosynthetic process"/>
    <property type="evidence" value="ECO:0007669"/>
    <property type="project" value="UniProtKB-ARBA"/>
</dbReference>
<comment type="caution">
    <text evidence="3">The sequence shown here is derived from an EMBL/GenBank/DDBJ whole genome shotgun (WGS) entry which is preliminary data.</text>
</comment>
<dbReference type="GO" id="GO:0005975">
    <property type="term" value="P:carbohydrate metabolic process"/>
    <property type="evidence" value="ECO:0007669"/>
    <property type="project" value="InterPro"/>
</dbReference>
<keyword evidence="4" id="KW-1185">Reference proteome</keyword>
<dbReference type="InterPro" id="IPR010610">
    <property type="entry name" value="EryCIII-like_C"/>
</dbReference>
<gene>
    <name evidence="3" type="ORF">GTW51_22785</name>
</gene>
<feature type="domain" description="Erythromycin biosynthesis protein CIII-like C-terminal" evidence="2">
    <location>
        <begin position="289"/>
        <end position="387"/>
    </location>
</feature>
<dbReference type="EMBL" id="JAAAMJ010000049">
    <property type="protein sequence ID" value="NDV89472.1"/>
    <property type="molecule type" value="Genomic_DNA"/>
</dbReference>
<dbReference type="PANTHER" id="PTHR48050">
    <property type="entry name" value="STEROL 3-BETA-GLUCOSYLTRANSFERASE"/>
    <property type="match status" value="1"/>
</dbReference>
<dbReference type="GO" id="GO:0008194">
    <property type="term" value="F:UDP-glycosyltransferase activity"/>
    <property type="evidence" value="ECO:0007669"/>
    <property type="project" value="InterPro"/>
</dbReference>
<dbReference type="PANTHER" id="PTHR48050:SF13">
    <property type="entry name" value="STEROL 3-BETA-GLUCOSYLTRANSFERASE UGT80A2"/>
    <property type="match status" value="1"/>
</dbReference>
<organism evidence="3 4">
    <name type="scientific">Aurantimonas aggregata</name>
    <dbReference type="NCBI Taxonomy" id="2047720"/>
    <lineage>
        <taxon>Bacteria</taxon>
        <taxon>Pseudomonadati</taxon>
        <taxon>Pseudomonadota</taxon>
        <taxon>Alphaproteobacteria</taxon>
        <taxon>Hyphomicrobiales</taxon>
        <taxon>Aurantimonadaceae</taxon>
        <taxon>Aurantimonas</taxon>
    </lineage>
</organism>
<reference evidence="3 4" key="1">
    <citation type="submission" date="2020-01" db="EMBL/GenBank/DDBJ databases">
        <title>Genomes of bacteria type strains.</title>
        <authorList>
            <person name="Chen J."/>
            <person name="Zhu S."/>
            <person name="Chen J."/>
        </authorList>
    </citation>
    <scope>NUCLEOTIDE SEQUENCE [LARGE SCALE GENOMIC DNA]</scope>
    <source>
        <strain evidence="3 4">KCTC 52919</strain>
    </source>
</reference>
<dbReference type="GO" id="GO:0016758">
    <property type="term" value="F:hexosyltransferase activity"/>
    <property type="evidence" value="ECO:0007669"/>
    <property type="project" value="InterPro"/>
</dbReference>
<dbReference type="AlphaFoldDB" id="A0A6L9MP53"/>
<feature type="domain" description="Glycosyltransferase family 28 N-terminal" evidence="1">
    <location>
        <begin position="6"/>
        <end position="138"/>
    </location>
</feature>
<dbReference type="InterPro" id="IPR004276">
    <property type="entry name" value="GlycoTrans_28_N"/>
</dbReference>
<evidence type="ECO:0000313" key="3">
    <source>
        <dbReference type="EMBL" id="NDV89472.1"/>
    </source>
</evidence>
<dbReference type="CDD" id="cd03784">
    <property type="entry name" value="GT1_Gtf-like"/>
    <property type="match status" value="1"/>
</dbReference>
<protein>
    <submittedName>
        <fullName evidence="3">Glycosyltransferase</fullName>
    </submittedName>
</protein>
<dbReference type="SUPFAM" id="SSF53756">
    <property type="entry name" value="UDP-Glycosyltransferase/glycogen phosphorylase"/>
    <property type="match status" value="1"/>
</dbReference>
<dbReference type="InterPro" id="IPR002213">
    <property type="entry name" value="UDP_glucos_trans"/>
</dbReference>
<evidence type="ECO:0000259" key="1">
    <source>
        <dbReference type="Pfam" id="PF03033"/>
    </source>
</evidence>
<dbReference type="Pfam" id="PF06722">
    <property type="entry name" value="EryCIII-like_C"/>
    <property type="match status" value="1"/>
</dbReference>
<sequence length="415" mass="44173">MRISIETLGTRGDVQPYLALALGLMQQGYEVQFAAPKQFASFVEEKGVRFAPLPGEFLALLDTPDGKAAVAGGQGFSAGFKLLKHIKPLMRRLLDEEWAAVKAFNPDLIVYHPKSVAVPHFGERLGIPVILASPLPGFTPTRAFPSPMLPVSSLGPFNKMSHLLAMRGADVLFGKMLGQWRETSLGLMGRKANVAPIATVYAYSRHVVPVPSDWGERVLVSGYWFLDEGADWQMSDCLKSFLAAGDKPIYVGFGSMPGIDPRMLAQEVIEGLARAGKRGLLATGGGALDMVEVPSHVHVIAAAPHDQLFKHVGAALHHGGAGTTGASLRAGLPTIICPFFGDQPFWGRRVAALGAGPQPLDRKTLDATTLAAAFKTTDDPVMRARAGAIGTKIGHENGVAAAVSFVGRTLKQQVS</sequence>
<proteinExistence type="predicted"/>
<name>A0A6L9MP53_9HYPH</name>
<dbReference type="FunFam" id="3.40.50.2000:FF:000009">
    <property type="entry name" value="Sterol 3-beta-glucosyltransferase UGT80A2"/>
    <property type="match status" value="1"/>
</dbReference>
<evidence type="ECO:0000259" key="2">
    <source>
        <dbReference type="Pfam" id="PF06722"/>
    </source>
</evidence>
<dbReference type="InterPro" id="IPR050426">
    <property type="entry name" value="Glycosyltransferase_28"/>
</dbReference>